<keyword evidence="2" id="KW-0614">Plasmid</keyword>
<gene>
    <name evidence="2" type="ORF">METH_22280</name>
</gene>
<geneLocation type="plasmid" evidence="3">
    <name>2</name>
</geneLocation>
<dbReference type="KEGG" id="lmd:METH_22280"/>
<dbReference type="Proteomes" id="UP000018780">
    <property type="component" value="Plasmid unnamed2"/>
</dbReference>
<dbReference type="EMBL" id="CP006775">
    <property type="protein sequence ID" value="AHD03559.1"/>
    <property type="molecule type" value="Genomic_DNA"/>
</dbReference>
<reference evidence="2 3" key="1">
    <citation type="submission" date="2013-09" db="EMBL/GenBank/DDBJ databases">
        <authorList>
            <consortium name="DOE Joint Genome Institute"/>
            <person name="Klenk H.-P."/>
            <person name="Huntemann M."/>
            <person name="Han J."/>
            <person name="Chen A."/>
            <person name="Kyrpides N."/>
            <person name="Mavromatis K."/>
            <person name="Markowitz V."/>
            <person name="Palaniappan K."/>
            <person name="Ivanova N."/>
            <person name="Schaumberg A."/>
            <person name="Pati A."/>
            <person name="Liolios K."/>
            <person name="Nordberg H.P."/>
            <person name="Cantor M.N."/>
            <person name="Hua S.X."/>
            <person name="Woyke T."/>
        </authorList>
    </citation>
    <scope>NUCLEOTIDE SEQUENCE [LARGE SCALE GENOMIC DNA]</scope>
    <source>
        <strain evidence="2 3">DSM 14336</strain>
        <plasmid evidence="3">2</plasmid>
    </source>
</reference>
<accession>V9W0M8</accession>
<dbReference type="AlphaFoldDB" id="V9W0M8"/>
<evidence type="ECO:0000313" key="2">
    <source>
        <dbReference type="EMBL" id="AHD03559.1"/>
    </source>
</evidence>
<evidence type="ECO:0000256" key="1">
    <source>
        <dbReference type="SAM" id="MobiDB-lite"/>
    </source>
</evidence>
<feature type="region of interest" description="Disordered" evidence="1">
    <location>
        <begin position="32"/>
        <end position="76"/>
    </location>
</feature>
<dbReference type="HOGENOM" id="CLU_2316828_0_0_5"/>
<organism evidence="2 3">
    <name type="scientific">Leisingera methylohalidivorans DSM 14336</name>
    <dbReference type="NCBI Taxonomy" id="999552"/>
    <lineage>
        <taxon>Bacteria</taxon>
        <taxon>Pseudomonadati</taxon>
        <taxon>Pseudomonadota</taxon>
        <taxon>Alphaproteobacteria</taxon>
        <taxon>Rhodobacterales</taxon>
        <taxon>Roseobacteraceae</taxon>
        <taxon>Leisingera</taxon>
    </lineage>
</organism>
<feature type="compositionally biased region" description="Basic and acidic residues" evidence="1">
    <location>
        <begin position="39"/>
        <end position="69"/>
    </location>
</feature>
<dbReference type="RefSeq" id="WP_024092357.1">
    <property type="nucleotide sequence ID" value="NC_023136.1"/>
</dbReference>
<proteinExistence type="predicted"/>
<sequence length="99" mass="11417">MLLTEDPDRLSKTIENETGIRQTALDAWLDGRLAGARARQPEQEKAREEPQQKPEAVKEKEAKEKEKEPPALPGLFDEKLKEVEKQAEIILQRDKDIER</sequence>
<keyword evidence="3" id="KW-1185">Reference proteome</keyword>
<dbReference type="PATRIC" id="fig|999552.6.peg.4402"/>
<evidence type="ECO:0000313" key="3">
    <source>
        <dbReference type="Proteomes" id="UP000018780"/>
    </source>
</evidence>
<name>V9W0M8_9RHOB</name>
<protein>
    <submittedName>
        <fullName evidence="2">Uncharacterized protein</fullName>
    </submittedName>
</protein>